<reference evidence="2" key="1">
    <citation type="submission" date="2022-09" db="EMBL/GenBank/DDBJ databases">
        <title>Fusarium specimens isolated from Avocado Roots.</title>
        <authorList>
            <person name="Stajich J."/>
            <person name="Roper C."/>
            <person name="Heimlech-Rivalta G."/>
        </authorList>
    </citation>
    <scope>NUCLEOTIDE SEQUENCE</scope>
    <source>
        <strain evidence="2">CF00095</strain>
    </source>
</reference>
<dbReference type="EMBL" id="JAOQBH010000017">
    <property type="protein sequence ID" value="KAJ4123247.1"/>
    <property type="molecule type" value="Genomic_DNA"/>
</dbReference>
<feature type="coiled-coil region" evidence="1">
    <location>
        <begin position="72"/>
        <end position="191"/>
    </location>
</feature>
<proteinExistence type="predicted"/>
<comment type="caution">
    <text evidence="2">The sequence shown here is derived from an EMBL/GenBank/DDBJ whole genome shotgun (WGS) entry which is preliminary data.</text>
</comment>
<dbReference type="Proteomes" id="UP001152024">
    <property type="component" value="Unassembled WGS sequence"/>
</dbReference>
<evidence type="ECO:0000313" key="2">
    <source>
        <dbReference type="EMBL" id="KAJ4123247.1"/>
    </source>
</evidence>
<accession>A0ABQ8R2A5</accession>
<name>A0ABQ8R2A5_FUSEQ</name>
<keyword evidence="3" id="KW-1185">Reference proteome</keyword>
<evidence type="ECO:0000256" key="1">
    <source>
        <dbReference type="SAM" id="Coils"/>
    </source>
</evidence>
<evidence type="ECO:0000313" key="3">
    <source>
        <dbReference type="Proteomes" id="UP001152024"/>
    </source>
</evidence>
<protein>
    <submittedName>
        <fullName evidence="2">Uncharacterized protein</fullName>
    </submittedName>
</protein>
<sequence length="208" mass="23450">MYFRDSGLFEASVFAVNGITSPEPTPEKSQCDLRKPQAQSFLPRILDPMPFPKGLLETLAHTAAFVDQAGYLAKYAQEVKAKDSEITNLKKRTVENITGDRSAAKAKVEELKKQPDKANQETKSLRNEIAKLREFIKKDKIQDDEARKTLEDTQNKLKTVSEVKGTLQKELDAANVTIGELNTRISEYQQQIIQRDTDISRLKAETHG</sequence>
<dbReference type="Gene3D" id="1.10.287.1490">
    <property type="match status" value="1"/>
</dbReference>
<gene>
    <name evidence="2" type="ORF">NW768_009779</name>
</gene>
<keyword evidence="1" id="KW-0175">Coiled coil</keyword>
<organism evidence="2 3">
    <name type="scientific">Fusarium equiseti</name>
    <name type="common">Fusarium scirpi</name>
    <dbReference type="NCBI Taxonomy" id="61235"/>
    <lineage>
        <taxon>Eukaryota</taxon>
        <taxon>Fungi</taxon>
        <taxon>Dikarya</taxon>
        <taxon>Ascomycota</taxon>
        <taxon>Pezizomycotina</taxon>
        <taxon>Sordariomycetes</taxon>
        <taxon>Hypocreomycetidae</taxon>
        <taxon>Hypocreales</taxon>
        <taxon>Nectriaceae</taxon>
        <taxon>Fusarium</taxon>
        <taxon>Fusarium incarnatum-equiseti species complex</taxon>
    </lineage>
</organism>